<organism evidence="3 4">
    <name type="scientific">Thiohalospira halophila DSM 15071</name>
    <dbReference type="NCBI Taxonomy" id="1123397"/>
    <lineage>
        <taxon>Bacteria</taxon>
        <taxon>Pseudomonadati</taxon>
        <taxon>Pseudomonadota</taxon>
        <taxon>Gammaproteobacteria</taxon>
        <taxon>Thiohalospirales</taxon>
        <taxon>Thiohalospiraceae</taxon>
        <taxon>Thiohalospira</taxon>
    </lineage>
</organism>
<gene>
    <name evidence="3" type="ORF">SAMN05660831_01492</name>
</gene>
<dbReference type="EMBL" id="FOMJ01000004">
    <property type="protein sequence ID" value="SFD34864.1"/>
    <property type="molecule type" value="Genomic_DNA"/>
</dbReference>
<accession>A0A1I1RKP8</accession>
<dbReference type="SUPFAM" id="SSF103481">
    <property type="entry name" value="Multidrug resistance efflux transporter EmrE"/>
    <property type="match status" value="2"/>
</dbReference>
<dbReference type="Proteomes" id="UP000198611">
    <property type="component" value="Unassembled WGS sequence"/>
</dbReference>
<feature type="transmembrane region" description="Helical" evidence="1">
    <location>
        <begin position="123"/>
        <end position="140"/>
    </location>
</feature>
<evidence type="ECO:0000259" key="2">
    <source>
        <dbReference type="Pfam" id="PF00892"/>
    </source>
</evidence>
<evidence type="ECO:0000256" key="1">
    <source>
        <dbReference type="SAM" id="Phobius"/>
    </source>
</evidence>
<feature type="transmembrane region" description="Helical" evidence="1">
    <location>
        <begin position="152"/>
        <end position="170"/>
    </location>
</feature>
<evidence type="ECO:0000313" key="4">
    <source>
        <dbReference type="Proteomes" id="UP000198611"/>
    </source>
</evidence>
<dbReference type="InterPro" id="IPR000620">
    <property type="entry name" value="EamA_dom"/>
</dbReference>
<feature type="transmembrane region" description="Helical" evidence="1">
    <location>
        <begin position="7"/>
        <end position="26"/>
    </location>
</feature>
<feature type="transmembrane region" description="Helical" evidence="1">
    <location>
        <begin position="70"/>
        <end position="90"/>
    </location>
</feature>
<dbReference type="Pfam" id="PF00892">
    <property type="entry name" value="EamA"/>
    <property type="match status" value="2"/>
</dbReference>
<dbReference type="AlphaFoldDB" id="A0A1I1RKP8"/>
<proteinExistence type="predicted"/>
<reference evidence="3 4" key="1">
    <citation type="submission" date="2016-10" db="EMBL/GenBank/DDBJ databases">
        <authorList>
            <person name="de Groot N.N."/>
        </authorList>
    </citation>
    <scope>NUCLEOTIDE SEQUENCE [LARGE SCALE GENOMIC DNA]</scope>
    <source>
        <strain evidence="3 4">HL3</strain>
    </source>
</reference>
<feature type="transmembrane region" description="Helical" evidence="1">
    <location>
        <begin position="240"/>
        <end position="262"/>
    </location>
</feature>
<dbReference type="RefSeq" id="WP_159433038.1">
    <property type="nucleotide sequence ID" value="NZ_FOMJ01000004.1"/>
</dbReference>
<keyword evidence="4" id="KW-1185">Reference proteome</keyword>
<feature type="domain" description="EamA" evidence="2">
    <location>
        <begin position="8"/>
        <end position="137"/>
    </location>
</feature>
<feature type="transmembrane region" description="Helical" evidence="1">
    <location>
        <begin position="38"/>
        <end position="58"/>
    </location>
</feature>
<protein>
    <submittedName>
        <fullName evidence="3">EamA-like transporter family protein</fullName>
    </submittedName>
</protein>
<keyword evidence="1" id="KW-1133">Transmembrane helix</keyword>
<keyword evidence="1" id="KW-0812">Transmembrane</keyword>
<feature type="transmembrane region" description="Helical" evidence="1">
    <location>
        <begin position="96"/>
        <end position="116"/>
    </location>
</feature>
<dbReference type="GO" id="GO:0016020">
    <property type="term" value="C:membrane"/>
    <property type="evidence" value="ECO:0007669"/>
    <property type="project" value="InterPro"/>
</dbReference>
<sequence length="301" mass="30054">MNASGSVRGLLAGVFTVVLWGSLPLLRRLAGLPPLQVAAIALAAAALLAGVAALFAREGDARPAPMTRKAHWLAGVGGLVGALWFYFLALGRGDPAVVTLVTYTWPLGFVVAADVLAGRRPAVAALLGAGIAFAGIAPLVAGGGGGEPTPPVAWLAGLASGASWIAFSLYLRGAGALPLSGYARLFGQAGVVALVLHLVTETTVTAAVGDWLAAALIGVGPYGVAFMAWGYALRHGPAGLLGTLTYATPVIATTALVAVGWSAPDPRLALAAIGVVGGALVASGRLPARWPRRSLRPGSAG</sequence>
<feature type="transmembrane region" description="Helical" evidence="1">
    <location>
        <begin position="268"/>
        <end position="286"/>
    </location>
</feature>
<dbReference type="PANTHER" id="PTHR22911">
    <property type="entry name" value="ACYL-MALONYL CONDENSING ENZYME-RELATED"/>
    <property type="match status" value="1"/>
</dbReference>
<dbReference type="PANTHER" id="PTHR22911:SF76">
    <property type="entry name" value="EAMA DOMAIN-CONTAINING PROTEIN"/>
    <property type="match status" value="1"/>
</dbReference>
<feature type="domain" description="EamA" evidence="2">
    <location>
        <begin position="153"/>
        <end position="282"/>
    </location>
</feature>
<dbReference type="OrthoDB" id="7065924at2"/>
<dbReference type="InterPro" id="IPR037185">
    <property type="entry name" value="EmrE-like"/>
</dbReference>
<name>A0A1I1RKP8_9GAMM</name>
<feature type="transmembrane region" description="Helical" evidence="1">
    <location>
        <begin position="211"/>
        <end position="233"/>
    </location>
</feature>
<evidence type="ECO:0000313" key="3">
    <source>
        <dbReference type="EMBL" id="SFD34864.1"/>
    </source>
</evidence>
<dbReference type="STRING" id="1123397.SAMN05660831_01492"/>
<keyword evidence="1" id="KW-0472">Membrane</keyword>
<feature type="transmembrane region" description="Helical" evidence="1">
    <location>
        <begin position="182"/>
        <end position="199"/>
    </location>
</feature>